<dbReference type="EMBL" id="JBDLNV010000002">
    <property type="protein sequence ID" value="MFM1723295.1"/>
    <property type="molecule type" value="Genomic_DNA"/>
</dbReference>
<name>A0ABW9FCL5_9NOCA</name>
<comment type="caution">
    <text evidence="1">The sequence shown here is derived from an EMBL/GenBank/DDBJ whole genome shotgun (WGS) entry which is preliminary data.</text>
</comment>
<proteinExistence type="predicted"/>
<evidence type="ECO:0000313" key="2">
    <source>
        <dbReference type="Proteomes" id="UP001629745"/>
    </source>
</evidence>
<dbReference type="Proteomes" id="UP001629745">
    <property type="component" value="Unassembled WGS sequence"/>
</dbReference>
<evidence type="ECO:0000313" key="1">
    <source>
        <dbReference type="EMBL" id="MFM1723295.1"/>
    </source>
</evidence>
<protein>
    <recommendedName>
        <fullName evidence="3">Histone deacetylase</fullName>
    </recommendedName>
</protein>
<dbReference type="Gene3D" id="3.10.490.10">
    <property type="entry name" value="Gamma-glutamyl cyclotransferase-like"/>
    <property type="match status" value="1"/>
</dbReference>
<reference evidence="1 2" key="1">
    <citation type="submission" date="2023-11" db="EMBL/GenBank/DDBJ databases">
        <authorList>
            <person name="Val-Calvo J."/>
            <person name="Scortti M."/>
            <person name="Vazquez-Boland J."/>
        </authorList>
    </citation>
    <scope>NUCLEOTIDE SEQUENCE [LARGE SCALE GENOMIC DNA]</scope>
    <source>
        <strain evidence="1 2">PAM 2766</strain>
    </source>
</reference>
<sequence length="165" mass="17796">MVQIWYVSYGSNLSPARLDCYLAGGCPAGGGRTYTGARNPHPPAGRAGLRLPGTVYFAGESLVWGGGRAFYDPDLPGDTAACAYLVTAEQFDDIHAQEPPCYDRVLDLGVHDGVPMRTFTATVGCGDVVRTAPSAAYLDTMANGLREVFGWNYERAQAYLRRLQP</sequence>
<organism evidence="1 2">
    <name type="scientific">Rhodococcus parequi</name>
    <dbReference type="NCBI Taxonomy" id="3137122"/>
    <lineage>
        <taxon>Bacteria</taxon>
        <taxon>Bacillati</taxon>
        <taxon>Actinomycetota</taxon>
        <taxon>Actinomycetes</taxon>
        <taxon>Mycobacteriales</taxon>
        <taxon>Nocardiaceae</taxon>
        <taxon>Rhodococcus</taxon>
    </lineage>
</organism>
<gene>
    <name evidence="1" type="ORF">ABEU20_001859</name>
</gene>
<accession>A0ABW9FCL5</accession>
<keyword evidence="2" id="KW-1185">Reference proteome</keyword>
<evidence type="ECO:0008006" key="3">
    <source>
        <dbReference type="Google" id="ProtNLM"/>
    </source>
</evidence>